<evidence type="ECO:0000313" key="2">
    <source>
        <dbReference type="Proteomes" id="UP000790377"/>
    </source>
</evidence>
<gene>
    <name evidence="1" type="ORF">BJ138DRAFT_1106805</name>
</gene>
<proteinExistence type="predicted"/>
<name>A0ACB7ZUR5_9AGAM</name>
<evidence type="ECO:0000313" key="1">
    <source>
        <dbReference type="EMBL" id="KAH7904462.1"/>
    </source>
</evidence>
<accession>A0ACB7ZUR5</accession>
<organism evidence="1 2">
    <name type="scientific">Hygrophoropsis aurantiaca</name>
    <dbReference type="NCBI Taxonomy" id="72124"/>
    <lineage>
        <taxon>Eukaryota</taxon>
        <taxon>Fungi</taxon>
        <taxon>Dikarya</taxon>
        <taxon>Basidiomycota</taxon>
        <taxon>Agaricomycotina</taxon>
        <taxon>Agaricomycetes</taxon>
        <taxon>Agaricomycetidae</taxon>
        <taxon>Boletales</taxon>
        <taxon>Coniophorineae</taxon>
        <taxon>Hygrophoropsidaceae</taxon>
        <taxon>Hygrophoropsis</taxon>
    </lineage>
</organism>
<dbReference type="Proteomes" id="UP000790377">
    <property type="component" value="Unassembled WGS sequence"/>
</dbReference>
<protein>
    <submittedName>
        <fullName evidence="1">MAC/Perforin domain-containing protein</fullName>
    </submittedName>
</protein>
<sequence>MSDTSKPPFDFPKDYIPLLWTLGSTYNTLTGKYADPRSVEQQVIDWSKSENRSQDFGGKQYSVPLMVNLNNFVTSDYKIASGKSTEDYSKDLNVKAGLEAGYAGFTGSASADYSENQKENLANTFTRISYNVTHYTLSLPNPNNIRKLLKESFVQDLDSMDPVELYNQYGTHFLRSITVGGRAVFLSSTDSRKYSSEVSIEAAATVSAQYGVASGKLDMSTKDSEARDSFKENSETSVHTQGGNPKFGNENFLKDPGAWAESITDWPHFVDFGSGSGLIGLWELVLTPVRRTTLRTAYKLFASGNGNQLSLPGPYIRVTPGTLIREGAVPLHATEDKWDKALCYPAATDPWYPLGFGPITVSELVPGALSPVKWKEAFTAGFPGMENIATLKFWRAEPPTPDYVVLGSVGTVVTIYAPFQISVEPFQTLFPGLGPELPDIAKQVRAVHKSALTKAKSLDVFFDLGDAKKIYAVDKMFLLAGRGLHLDDLYAFDPAKVKVIK</sequence>
<dbReference type="EMBL" id="MU268467">
    <property type="protein sequence ID" value="KAH7904462.1"/>
    <property type="molecule type" value="Genomic_DNA"/>
</dbReference>
<comment type="caution">
    <text evidence="1">The sequence shown here is derived from an EMBL/GenBank/DDBJ whole genome shotgun (WGS) entry which is preliminary data.</text>
</comment>
<reference evidence="1" key="1">
    <citation type="journal article" date="2021" name="New Phytol.">
        <title>Evolutionary innovations through gain and loss of genes in the ectomycorrhizal Boletales.</title>
        <authorList>
            <person name="Wu G."/>
            <person name="Miyauchi S."/>
            <person name="Morin E."/>
            <person name="Kuo A."/>
            <person name="Drula E."/>
            <person name="Varga T."/>
            <person name="Kohler A."/>
            <person name="Feng B."/>
            <person name="Cao Y."/>
            <person name="Lipzen A."/>
            <person name="Daum C."/>
            <person name="Hundley H."/>
            <person name="Pangilinan J."/>
            <person name="Johnson J."/>
            <person name="Barry K."/>
            <person name="LaButti K."/>
            <person name="Ng V."/>
            <person name="Ahrendt S."/>
            <person name="Min B."/>
            <person name="Choi I.G."/>
            <person name="Park H."/>
            <person name="Plett J.M."/>
            <person name="Magnuson J."/>
            <person name="Spatafora J.W."/>
            <person name="Nagy L.G."/>
            <person name="Henrissat B."/>
            <person name="Grigoriev I.V."/>
            <person name="Yang Z.L."/>
            <person name="Xu J."/>
            <person name="Martin F.M."/>
        </authorList>
    </citation>
    <scope>NUCLEOTIDE SEQUENCE</scope>
    <source>
        <strain evidence="1">ATCC 28755</strain>
    </source>
</reference>
<keyword evidence="2" id="KW-1185">Reference proteome</keyword>